<dbReference type="Proteomes" id="UP000765160">
    <property type="component" value="Unassembled WGS sequence"/>
</dbReference>
<sequence>MLLLLLAEAAAQRSKTCDLPFRDVPRLARLVAAPEAEVAQHLALLREKNLVGFRQDGTLRILALRSAGGLRRLVRVSLNPHAHGPALVGSRSEGRR</sequence>
<dbReference type="RefSeq" id="WP_168046419.1">
    <property type="nucleotide sequence ID" value="NZ_JAATJR010000001.1"/>
</dbReference>
<name>A0ABX1EWC1_9PROT</name>
<protein>
    <recommendedName>
        <fullName evidence="3">ArsR family transcriptional regulator</fullName>
    </recommendedName>
</protein>
<gene>
    <name evidence="1" type="ORF">HB662_01490</name>
</gene>
<comment type="caution">
    <text evidence="1">The sequence shown here is derived from an EMBL/GenBank/DDBJ whole genome shotgun (WGS) entry which is preliminary data.</text>
</comment>
<keyword evidence="2" id="KW-1185">Reference proteome</keyword>
<dbReference type="EMBL" id="JAAVTX010000001">
    <property type="protein sequence ID" value="NKE43432.1"/>
    <property type="molecule type" value="Genomic_DNA"/>
</dbReference>
<evidence type="ECO:0000313" key="1">
    <source>
        <dbReference type="EMBL" id="NKE43432.1"/>
    </source>
</evidence>
<proteinExistence type="predicted"/>
<evidence type="ECO:0008006" key="3">
    <source>
        <dbReference type="Google" id="ProtNLM"/>
    </source>
</evidence>
<dbReference type="InterPro" id="IPR036388">
    <property type="entry name" value="WH-like_DNA-bd_sf"/>
</dbReference>
<dbReference type="Gene3D" id="1.10.10.10">
    <property type="entry name" value="Winged helix-like DNA-binding domain superfamily/Winged helix DNA-binding domain"/>
    <property type="match status" value="1"/>
</dbReference>
<reference evidence="1 2" key="1">
    <citation type="submission" date="2020-03" db="EMBL/GenBank/DDBJ databases">
        <title>Roseomonas selenitidurans sp. nov. isolated from soil.</title>
        <authorList>
            <person name="Liu H."/>
        </authorList>
    </citation>
    <scope>NUCLEOTIDE SEQUENCE [LARGE SCALE GENOMIC DNA]</scope>
    <source>
        <strain evidence="1 2">JCM 15073</strain>
    </source>
</reference>
<organism evidence="1 2">
    <name type="scientific">Falsiroseomonas frigidaquae</name>
    <dbReference type="NCBI Taxonomy" id="487318"/>
    <lineage>
        <taxon>Bacteria</taxon>
        <taxon>Pseudomonadati</taxon>
        <taxon>Pseudomonadota</taxon>
        <taxon>Alphaproteobacteria</taxon>
        <taxon>Acetobacterales</taxon>
        <taxon>Roseomonadaceae</taxon>
        <taxon>Falsiroseomonas</taxon>
    </lineage>
</organism>
<accession>A0ABX1EWC1</accession>
<evidence type="ECO:0000313" key="2">
    <source>
        <dbReference type="Proteomes" id="UP000765160"/>
    </source>
</evidence>